<dbReference type="EMBL" id="FOZZ01000002">
    <property type="protein sequence ID" value="SFS44959.1"/>
    <property type="molecule type" value="Genomic_DNA"/>
</dbReference>
<keyword evidence="2" id="KW-1185">Reference proteome</keyword>
<evidence type="ECO:0000313" key="1">
    <source>
        <dbReference type="EMBL" id="SFS44959.1"/>
    </source>
</evidence>
<dbReference type="STRING" id="683125.SAMN05660206_10217"/>
<dbReference type="AlphaFoldDB" id="A0A1I6PXN5"/>
<sequence>MNKIGFSSFYLLSIKTKNYSMKNYNNKMADYVFHIFYSTFKT</sequence>
<name>A0A1I6PXN5_9SPHI</name>
<proteinExistence type="predicted"/>
<dbReference type="Proteomes" id="UP000198785">
    <property type="component" value="Unassembled WGS sequence"/>
</dbReference>
<accession>A0A1I6PXN5</accession>
<protein>
    <submittedName>
        <fullName evidence="1">Uncharacterized protein</fullName>
    </submittedName>
</protein>
<organism evidence="1 2">
    <name type="scientific">Sphingobacterium wenxiniae</name>
    <dbReference type="NCBI Taxonomy" id="683125"/>
    <lineage>
        <taxon>Bacteria</taxon>
        <taxon>Pseudomonadati</taxon>
        <taxon>Bacteroidota</taxon>
        <taxon>Sphingobacteriia</taxon>
        <taxon>Sphingobacteriales</taxon>
        <taxon>Sphingobacteriaceae</taxon>
        <taxon>Sphingobacterium</taxon>
    </lineage>
</organism>
<evidence type="ECO:0000313" key="2">
    <source>
        <dbReference type="Proteomes" id="UP000198785"/>
    </source>
</evidence>
<reference evidence="1 2" key="1">
    <citation type="submission" date="2016-10" db="EMBL/GenBank/DDBJ databases">
        <authorList>
            <person name="de Groot N.N."/>
        </authorList>
    </citation>
    <scope>NUCLEOTIDE SEQUENCE [LARGE SCALE GENOMIC DNA]</scope>
    <source>
        <strain evidence="1 2">DSM 22789</strain>
    </source>
</reference>
<gene>
    <name evidence="1" type="ORF">SAMN05660206_10217</name>
</gene>